<sequence length="123" mass="13076">MDTPVRTIAMLATTITILAEAAPSSPLGGFIVPILMFAAIYFILIRPMGKQEKERKSRLDKLATGDTVRLTGGIIGRISSIDGPIAMVEVAERVKLKVLRAEIADRFDPEAATAAQPGAAATK</sequence>
<keyword evidence="10 11" id="KW-0472">Membrane</keyword>
<keyword evidence="9" id="KW-0811">Translocation</keyword>
<keyword evidence="7" id="KW-0653">Protein transport</keyword>
<dbReference type="InterPro" id="IPR003849">
    <property type="entry name" value="Preprotein_translocase_YajC"/>
</dbReference>
<accession>A0ABS7TNU7</accession>
<evidence type="ECO:0000256" key="10">
    <source>
        <dbReference type="ARBA" id="ARBA00023136"/>
    </source>
</evidence>
<dbReference type="PANTHER" id="PTHR33909:SF1">
    <property type="entry name" value="SEC TRANSLOCON ACCESSORY COMPLEX SUBUNIT YAJC"/>
    <property type="match status" value="1"/>
</dbReference>
<keyword evidence="5" id="KW-1003">Cell membrane</keyword>
<dbReference type="Proteomes" id="UP001139031">
    <property type="component" value="Unassembled WGS sequence"/>
</dbReference>
<evidence type="ECO:0000313" key="13">
    <source>
        <dbReference type="Proteomes" id="UP001139031"/>
    </source>
</evidence>
<keyword evidence="8 11" id="KW-1133">Transmembrane helix</keyword>
<keyword evidence="6 11" id="KW-0812">Transmembrane</keyword>
<protein>
    <recommendedName>
        <fullName evidence="3">Sec translocon accessory complex subunit YajC</fullName>
    </recommendedName>
</protein>
<proteinExistence type="inferred from homology"/>
<evidence type="ECO:0000256" key="4">
    <source>
        <dbReference type="ARBA" id="ARBA00022448"/>
    </source>
</evidence>
<evidence type="ECO:0000256" key="11">
    <source>
        <dbReference type="SAM" id="Phobius"/>
    </source>
</evidence>
<dbReference type="Pfam" id="PF02699">
    <property type="entry name" value="YajC"/>
    <property type="match status" value="1"/>
</dbReference>
<dbReference type="PANTHER" id="PTHR33909">
    <property type="entry name" value="SEC TRANSLOCON ACCESSORY COMPLEX SUBUNIT YAJC"/>
    <property type="match status" value="1"/>
</dbReference>
<comment type="similarity">
    <text evidence="2">Belongs to the YajC family.</text>
</comment>
<comment type="caution">
    <text evidence="12">The sequence shown here is derived from an EMBL/GenBank/DDBJ whole genome shotgun (WGS) entry which is preliminary data.</text>
</comment>
<evidence type="ECO:0000256" key="3">
    <source>
        <dbReference type="ARBA" id="ARBA00014962"/>
    </source>
</evidence>
<evidence type="ECO:0000313" key="12">
    <source>
        <dbReference type="EMBL" id="MBZ5709841.1"/>
    </source>
</evidence>
<feature type="transmembrane region" description="Helical" evidence="11">
    <location>
        <begin position="31"/>
        <end position="49"/>
    </location>
</feature>
<evidence type="ECO:0000256" key="6">
    <source>
        <dbReference type="ARBA" id="ARBA00022692"/>
    </source>
</evidence>
<name>A0ABS7TNU7_9BACT</name>
<reference evidence="12" key="1">
    <citation type="submission" date="2021-08" db="EMBL/GenBank/DDBJ databases">
        <authorList>
            <person name="Stevens D.C."/>
        </authorList>
    </citation>
    <scope>NUCLEOTIDE SEQUENCE</scope>
    <source>
        <strain evidence="12">DSM 53165</strain>
    </source>
</reference>
<evidence type="ECO:0000256" key="2">
    <source>
        <dbReference type="ARBA" id="ARBA00006742"/>
    </source>
</evidence>
<dbReference type="PRINTS" id="PR01853">
    <property type="entry name" value="YAJCTRNLCASE"/>
</dbReference>
<keyword evidence="13" id="KW-1185">Reference proteome</keyword>
<evidence type="ECO:0000256" key="1">
    <source>
        <dbReference type="ARBA" id="ARBA00004162"/>
    </source>
</evidence>
<dbReference type="RefSeq" id="WP_224191613.1">
    <property type="nucleotide sequence ID" value="NZ_JAIRAU010000009.1"/>
</dbReference>
<dbReference type="NCBIfam" id="TIGR00739">
    <property type="entry name" value="yajC"/>
    <property type="match status" value="1"/>
</dbReference>
<evidence type="ECO:0000256" key="5">
    <source>
        <dbReference type="ARBA" id="ARBA00022475"/>
    </source>
</evidence>
<keyword evidence="4" id="KW-0813">Transport</keyword>
<dbReference type="SMART" id="SM01323">
    <property type="entry name" value="YajC"/>
    <property type="match status" value="1"/>
</dbReference>
<evidence type="ECO:0000256" key="7">
    <source>
        <dbReference type="ARBA" id="ARBA00022927"/>
    </source>
</evidence>
<organism evidence="12 13">
    <name type="scientific">Nannocystis pusilla</name>
    <dbReference type="NCBI Taxonomy" id="889268"/>
    <lineage>
        <taxon>Bacteria</taxon>
        <taxon>Pseudomonadati</taxon>
        <taxon>Myxococcota</taxon>
        <taxon>Polyangia</taxon>
        <taxon>Nannocystales</taxon>
        <taxon>Nannocystaceae</taxon>
        <taxon>Nannocystis</taxon>
    </lineage>
</organism>
<dbReference type="EMBL" id="JAIRAU010000009">
    <property type="protein sequence ID" value="MBZ5709841.1"/>
    <property type="molecule type" value="Genomic_DNA"/>
</dbReference>
<comment type="subcellular location">
    <subcellularLocation>
        <location evidence="1">Cell membrane</location>
        <topology evidence="1">Single-pass membrane protein</topology>
    </subcellularLocation>
</comment>
<evidence type="ECO:0000256" key="9">
    <source>
        <dbReference type="ARBA" id="ARBA00023010"/>
    </source>
</evidence>
<evidence type="ECO:0000256" key="8">
    <source>
        <dbReference type="ARBA" id="ARBA00022989"/>
    </source>
</evidence>
<gene>
    <name evidence="12" type="primary">yajC</name>
    <name evidence="12" type="ORF">K7C98_11295</name>
</gene>